<keyword evidence="6 8" id="KW-0418">Kinase</keyword>
<evidence type="ECO:0000256" key="8">
    <source>
        <dbReference type="HAMAP-Rule" id="MF_00456"/>
    </source>
</evidence>
<dbReference type="AlphaFoldDB" id="A0A5R9GI98"/>
<evidence type="ECO:0000256" key="7">
    <source>
        <dbReference type="ARBA" id="ARBA00022840"/>
    </source>
</evidence>
<proteinExistence type="inferred from homology"/>
<dbReference type="Pfam" id="PF01472">
    <property type="entry name" value="PUA"/>
    <property type="match status" value="1"/>
</dbReference>
<comment type="caution">
    <text evidence="10">The sequence shown here is derived from an EMBL/GenBank/DDBJ whole genome shotgun (WGS) entry which is preliminary data.</text>
</comment>
<feature type="binding site" evidence="8">
    <location>
        <begin position="171"/>
        <end position="172"/>
    </location>
    <ligand>
        <name>ATP</name>
        <dbReference type="ChEBI" id="CHEBI:30616"/>
    </ligand>
</feature>
<dbReference type="InterPro" id="IPR036393">
    <property type="entry name" value="AceGlu_kinase-like_sf"/>
</dbReference>
<dbReference type="Proteomes" id="UP000309676">
    <property type="component" value="Unassembled WGS sequence"/>
</dbReference>
<dbReference type="EMBL" id="VCIW01000003">
    <property type="protein sequence ID" value="TLS53144.1"/>
    <property type="molecule type" value="Genomic_DNA"/>
</dbReference>
<dbReference type="GO" id="GO:0004349">
    <property type="term" value="F:glutamate 5-kinase activity"/>
    <property type="evidence" value="ECO:0007669"/>
    <property type="project" value="UniProtKB-UniRule"/>
</dbReference>
<dbReference type="Pfam" id="PF00696">
    <property type="entry name" value="AA_kinase"/>
    <property type="match status" value="1"/>
</dbReference>
<dbReference type="Gene3D" id="2.30.130.10">
    <property type="entry name" value="PUA domain"/>
    <property type="match status" value="1"/>
</dbReference>
<keyword evidence="2 8" id="KW-0028">Amino-acid biosynthesis</keyword>
<keyword evidence="3 8" id="KW-0641">Proline biosynthesis</keyword>
<dbReference type="FunFam" id="3.40.1160.10:FF:000018">
    <property type="entry name" value="Glutamate 5-kinase"/>
    <property type="match status" value="1"/>
</dbReference>
<evidence type="ECO:0000256" key="5">
    <source>
        <dbReference type="ARBA" id="ARBA00022741"/>
    </source>
</evidence>
<dbReference type="InterPro" id="IPR036974">
    <property type="entry name" value="PUA_sf"/>
</dbReference>
<dbReference type="Gene3D" id="3.40.1160.10">
    <property type="entry name" value="Acetylglutamate kinase-like"/>
    <property type="match status" value="1"/>
</dbReference>
<dbReference type="PROSITE" id="PS50890">
    <property type="entry name" value="PUA"/>
    <property type="match status" value="1"/>
</dbReference>
<keyword evidence="4 8" id="KW-0808">Transferase</keyword>
<dbReference type="GO" id="GO:0003723">
    <property type="term" value="F:RNA binding"/>
    <property type="evidence" value="ECO:0007669"/>
    <property type="project" value="InterPro"/>
</dbReference>
<comment type="similarity">
    <text evidence="8">Belongs to the glutamate 5-kinase family.</text>
</comment>
<dbReference type="SMART" id="SM00359">
    <property type="entry name" value="PUA"/>
    <property type="match status" value="1"/>
</dbReference>
<reference evidence="10 11" key="1">
    <citation type="submission" date="2019-05" db="EMBL/GenBank/DDBJ databases">
        <authorList>
            <person name="Narsing Rao M.P."/>
            <person name="Li W.J."/>
        </authorList>
    </citation>
    <scope>NUCLEOTIDE SEQUENCE [LARGE SCALE GENOMIC DNA]</scope>
    <source>
        <strain evidence="10 11">SYSU_K30003</strain>
    </source>
</reference>
<feature type="binding site" evidence="8">
    <location>
        <begin position="213"/>
        <end position="219"/>
    </location>
    <ligand>
        <name>ATP</name>
        <dbReference type="ChEBI" id="CHEBI:30616"/>
    </ligand>
</feature>
<dbReference type="InterPro" id="IPR001057">
    <property type="entry name" value="Glu/AcGlu_kinase"/>
</dbReference>
<dbReference type="GO" id="GO:0005829">
    <property type="term" value="C:cytosol"/>
    <property type="evidence" value="ECO:0007669"/>
    <property type="project" value="TreeGrafter"/>
</dbReference>
<dbReference type="GO" id="GO:0005524">
    <property type="term" value="F:ATP binding"/>
    <property type="evidence" value="ECO:0007669"/>
    <property type="project" value="UniProtKB-KW"/>
</dbReference>
<keyword evidence="7 8" id="KW-0067">ATP-binding</keyword>
<comment type="subcellular location">
    <subcellularLocation>
        <location evidence="8">Cytoplasm</location>
    </subcellularLocation>
</comment>
<feature type="binding site" evidence="8">
    <location>
        <position position="12"/>
    </location>
    <ligand>
        <name>ATP</name>
        <dbReference type="ChEBI" id="CHEBI:30616"/>
    </ligand>
</feature>
<dbReference type="PIRSF" id="PIRSF000729">
    <property type="entry name" value="GK"/>
    <property type="match status" value="1"/>
</dbReference>
<dbReference type="CDD" id="cd21157">
    <property type="entry name" value="PUA_G5K"/>
    <property type="match status" value="1"/>
</dbReference>
<dbReference type="InterPro" id="IPR041739">
    <property type="entry name" value="G5K_ProB"/>
</dbReference>
<keyword evidence="5 8" id="KW-0547">Nucleotide-binding</keyword>
<accession>A0A5R9GI98</accession>
<dbReference type="HAMAP" id="MF_00456">
    <property type="entry name" value="ProB"/>
    <property type="match status" value="1"/>
</dbReference>
<feature type="binding site" evidence="8">
    <location>
        <position position="151"/>
    </location>
    <ligand>
        <name>substrate</name>
    </ligand>
</feature>
<dbReference type="InterPro" id="IPR019797">
    <property type="entry name" value="Glutamate_5-kinase_CS"/>
</dbReference>
<dbReference type="SUPFAM" id="SSF53633">
    <property type="entry name" value="Carbamate kinase-like"/>
    <property type="match status" value="1"/>
</dbReference>
<organism evidence="10 11">
    <name type="scientific">Paenibacillus antri</name>
    <dbReference type="NCBI Taxonomy" id="2582848"/>
    <lineage>
        <taxon>Bacteria</taxon>
        <taxon>Bacillati</taxon>
        <taxon>Bacillota</taxon>
        <taxon>Bacilli</taxon>
        <taxon>Bacillales</taxon>
        <taxon>Paenibacillaceae</taxon>
        <taxon>Paenibacillus</taxon>
    </lineage>
</organism>
<dbReference type="GO" id="GO:0055129">
    <property type="term" value="P:L-proline biosynthetic process"/>
    <property type="evidence" value="ECO:0007669"/>
    <property type="project" value="UniProtKB-UniRule"/>
</dbReference>
<evidence type="ECO:0000256" key="2">
    <source>
        <dbReference type="ARBA" id="ARBA00022605"/>
    </source>
</evidence>
<dbReference type="CDD" id="cd04242">
    <property type="entry name" value="AAK_G5K_ProB"/>
    <property type="match status" value="1"/>
</dbReference>
<feature type="binding site" evidence="8">
    <location>
        <position position="139"/>
    </location>
    <ligand>
        <name>substrate</name>
    </ligand>
</feature>
<dbReference type="OrthoDB" id="9804434at2"/>
<comment type="pathway">
    <text evidence="8">Amino-acid biosynthesis; L-proline biosynthesis; L-glutamate 5-semialdehyde from L-glutamate: step 1/2.</text>
</comment>
<dbReference type="InterPro" id="IPR015947">
    <property type="entry name" value="PUA-like_sf"/>
</dbReference>
<dbReference type="EC" id="2.7.2.11" evidence="8"/>
<feature type="domain" description="PUA" evidence="9">
    <location>
        <begin position="279"/>
        <end position="362"/>
    </location>
</feature>
<dbReference type="UniPathway" id="UPA00098">
    <property type="reaction ID" value="UER00359"/>
</dbReference>
<comment type="catalytic activity">
    <reaction evidence="8">
        <text>L-glutamate + ATP = L-glutamyl 5-phosphate + ADP</text>
        <dbReference type="Rhea" id="RHEA:14877"/>
        <dbReference type="ChEBI" id="CHEBI:29985"/>
        <dbReference type="ChEBI" id="CHEBI:30616"/>
        <dbReference type="ChEBI" id="CHEBI:58274"/>
        <dbReference type="ChEBI" id="CHEBI:456216"/>
        <dbReference type="EC" id="2.7.2.11"/>
    </reaction>
</comment>
<feature type="binding site" evidence="8">
    <location>
        <position position="52"/>
    </location>
    <ligand>
        <name>substrate</name>
    </ligand>
</feature>
<dbReference type="RefSeq" id="WP_138193385.1">
    <property type="nucleotide sequence ID" value="NZ_VCIW01000003.1"/>
</dbReference>
<evidence type="ECO:0000313" key="10">
    <source>
        <dbReference type="EMBL" id="TLS53144.1"/>
    </source>
</evidence>
<dbReference type="InterPro" id="IPR001048">
    <property type="entry name" value="Asp/Glu/Uridylate_kinase"/>
</dbReference>
<evidence type="ECO:0000256" key="6">
    <source>
        <dbReference type="ARBA" id="ARBA00022777"/>
    </source>
</evidence>
<keyword evidence="11" id="KW-1185">Reference proteome</keyword>
<dbReference type="InterPro" id="IPR011529">
    <property type="entry name" value="Glu_5kinase"/>
</dbReference>
<dbReference type="PROSITE" id="PS00902">
    <property type="entry name" value="GLUTAMATE_5_KINASE"/>
    <property type="match status" value="1"/>
</dbReference>
<dbReference type="NCBIfam" id="TIGR01027">
    <property type="entry name" value="proB"/>
    <property type="match status" value="1"/>
</dbReference>
<dbReference type="PRINTS" id="PR00474">
    <property type="entry name" value="GLU5KINASE"/>
</dbReference>
<evidence type="ECO:0000259" key="9">
    <source>
        <dbReference type="SMART" id="SM00359"/>
    </source>
</evidence>
<gene>
    <name evidence="8" type="primary">proB</name>
    <name evidence="10" type="ORF">FE782_07210</name>
</gene>
<sequence>MTGTNRRRTVVKIGSSSLTATEGGLRREQIDYYAEELANIAATGEQVVLVTSGAVAAGFARLGFAKRPKATHEKQASAAVGQALLMQAYNEAFASRGLVVAQVLLTRYDFSARGRIRNASATLEELLNRGVVPIINENDTVSVNELKFGDNDTLSALVANLVQARCLVICTDMNGLYTEDPRKNPNARRIDRVSELNDDLFRMAGGSGSSVGTGGMRSKLEAARIAIRGGVRTFIGRANAPGDVLRAATGEGDGTYFDAELQKLSVKKQWVGFHSVPQGRVVVDDGARRALAEGGKSLLPAGVKQVEGDFHPGDVIEVALEDGKRIGRGVVNYAAWQLQAAAGLSSEEVLRRLDVSRIEVIHRDEWVLF</sequence>
<keyword evidence="1 8" id="KW-0963">Cytoplasm</keyword>
<dbReference type="InterPro" id="IPR002478">
    <property type="entry name" value="PUA"/>
</dbReference>
<protein>
    <recommendedName>
        <fullName evidence="8">Glutamate 5-kinase</fullName>
        <ecNumber evidence="8">2.7.2.11</ecNumber>
    </recommendedName>
    <alternativeName>
        <fullName evidence="8">Gamma-glutamyl kinase</fullName>
        <shortName evidence="8">GK</shortName>
    </alternativeName>
</protein>
<dbReference type="PANTHER" id="PTHR43654:SF1">
    <property type="entry name" value="ISOPENTENYL PHOSPHATE KINASE"/>
    <property type="match status" value="1"/>
</dbReference>
<evidence type="ECO:0000256" key="1">
    <source>
        <dbReference type="ARBA" id="ARBA00022490"/>
    </source>
</evidence>
<comment type="function">
    <text evidence="8">Catalyzes the transfer of a phosphate group to glutamate to form L-glutamate 5-phosphate.</text>
</comment>
<name>A0A5R9GI98_9BACL</name>
<evidence type="ECO:0000313" key="11">
    <source>
        <dbReference type="Proteomes" id="UP000309676"/>
    </source>
</evidence>
<evidence type="ECO:0000256" key="4">
    <source>
        <dbReference type="ARBA" id="ARBA00022679"/>
    </source>
</evidence>
<dbReference type="InterPro" id="IPR005715">
    <property type="entry name" value="Glu_5kinase/COase_Synthase"/>
</dbReference>
<dbReference type="PANTHER" id="PTHR43654">
    <property type="entry name" value="GLUTAMATE 5-KINASE"/>
    <property type="match status" value="1"/>
</dbReference>
<dbReference type="SUPFAM" id="SSF88697">
    <property type="entry name" value="PUA domain-like"/>
    <property type="match status" value="1"/>
</dbReference>
<evidence type="ECO:0000256" key="3">
    <source>
        <dbReference type="ARBA" id="ARBA00022650"/>
    </source>
</evidence>